<dbReference type="PANTHER" id="PTHR47829">
    <property type="entry name" value="HYDROLASE, PUTATIVE (AFU_ORTHOLOGUE AFUA_1G12880)-RELATED"/>
    <property type="match status" value="1"/>
</dbReference>
<evidence type="ECO:0000313" key="3">
    <source>
        <dbReference type="Proteomes" id="UP000682403"/>
    </source>
</evidence>
<dbReference type="CDD" id="cd05154">
    <property type="entry name" value="ACAD10_11_N-like"/>
    <property type="match status" value="1"/>
</dbReference>
<dbReference type="InterPro" id="IPR041726">
    <property type="entry name" value="ACAD10_11_N"/>
</dbReference>
<comment type="caution">
    <text evidence="2">The sequence shown here is derived from an EMBL/GenBank/DDBJ whole genome shotgun (WGS) entry which is preliminary data.</text>
</comment>
<accession>A0ABS5LH61</accession>
<dbReference type="PANTHER" id="PTHR47829:SF1">
    <property type="entry name" value="HAD FAMILY PHOSPHATASE"/>
    <property type="match status" value="1"/>
</dbReference>
<dbReference type="RefSeq" id="WP_211559969.1">
    <property type="nucleotide sequence ID" value="NZ_JAGVRK010000001.1"/>
</dbReference>
<dbReference type="Proteomes" id="UP000682403">
    <property type="component" value="Unassembled WGS sequence"/>
</dbReference>
<dbReference type="Pfam" id="PF01636">
    <property type="entry name" value="APH"/>
    <property type="match status" value="1"/>
</dbReference>
<dbReference type="Gene3D" id="3.90.1200.10">
    <property type="match status" value="1"/>
</dbReference>
<evidence type="ECO:0000259" key="1">
    <source>
        <dbReference type="Pfam" id="PF01636"/>
    </source>
</evidence>
<protein>
    <submittedName>
        <fullName evidence="2">Phosphotransferase family protein</fullName>
    </submittedName>
</protein>
<dbReference type="InterPro" id="IPR002575">
    <property type="entry name" value="Aminoglycoside_PTrfase"/>
</dbReference>
<reference evidence="2 3" key="1">
    <citation type="submission" date="2021-04" db="EMBL/GenBank/DDBJ databases">
        <title>Metabacillus sp. strain KIGAM252 whole genome sequence.</title>
        <authorList>
            <person name="Seo M.-J."/>
            <person name="Cho E.-S."/>
            <person name="Hwang C.Y."/>
            <person name="Yoon D.J."/>
        </authorList>
    </citation>
    <scope>NUCLEOTIDE SEQUENCE [LARGE SCALE GENOMIC DNA]</scope>
    <source>
        <strain evidence="2 3">KIGAM252</strain>
    </source>
</reference>
<evidence type="ECO:0000313" key="2">
    <source>
        <dbReference type="EMBL" id="MBS2970092.1"/>
    </source>
</evidence>
<keyword evidence="3" id="KW-1185">Reference proteome</keyword>
<dbReference type="InterPro" id="IPR011009">
    <property type="entry name" value="Kinase-like_dom_sf"/>
</dbReference>
<dbReference type="InterPro" id="IPR052898">
    <property type="entry name" value="ACAD10-like"/>
</dbReference>
<organism evidence="2 3">
    <name type="scientific">Metabacillus flavus</name>
    <dbReference type="NCBI Taxonomy" id="2823519"/>
    <lineage>
        <taxon>Bacteria</taxon>
        <taxon>Bacillati</taxon>
        <taxon>Bacillota</taxon>
        <taxon>Bacilli</taxon>
        <taxon>Bacillales</taxon>
        <taxon>Bacillaceae</taxon>
        <taxon>Metabacillus</taxon>
    </lineage>
</organism>
<proteinExistence type="predicted"/>
<feature type="domain" description="Aminoglycoside phosphotransferase" evidence="1">
    <location>
        <begin position="36"/>
        <end position="260"/>
    </location>
</feature>
<name>A0ABS5LH61_9BACI</name>
<dbReference type="EMBL" id="JAGVRK010000001">
    <property type="protein sequence ID" value="MBS2970092.1"/>
    <property type="molecule type" value="Genomic_DNA"/>
</dbReference>
<sequence length="354" mass="40348">MSYTIPVREGEELQLQALERYLKERFPDISDQPLQIEQFGAGASNLTYALKAGDWEAVLRRPPLGQVAPKAHDMQREFSILKALHPLFPEAPKPFLYEEDPSVAGSSFFLMERRRGVMVDTALPKGMEMTEEKGRMLSELMVDKLVQLHSIPYQDSDLIHLSKPEGFMERQVGGWIERYHRAKTDEIEAVDSLTGWLEKNLPASGSPSVIHYDYKLNNALFTEDLSGMAGLFDWEMATIGDPLADLGAAMSYWVEEDDPDSLKFGFGKPSITVHPAFYSRQQFAERYAEKSGRNLEEFPYYLAFAYFKLAVICQQIYYRYQKGQTKDKRFAKFAPFVRTLVDQALITANGVKHG</sequence>
<gene>
    <name evidence="2" type="ORF">J9317_15075</name>
</gene>
<dbReference type="Gene3D" id="3.30.200.20">
    <property type="entry name" value="Phosphorylase Kinase, domain 1"/>
    <property type="match status" value="1"/>
</dbReference>
<dbReference type="SUPFAM" id="SSF56112">
    <property type="entry name" value="Protein kinase-like (PK-like)"/>
    <property type="match status" value="1"/>
</dbReference>